<reference evidence="11" key="2">
    <citation type="submission" date="2025-09" db="UniProtKB">
        <authorList>
            <consortium name="Ensembl"/>
        </authorList>
    </citation>
    <scope>IDENTIFICATION</scope>
</reference>
<dbReference type="GO" id="GO:0005634">
    <property type="term" value="C:nucleus"/>
    <property type="evidence" value="ECO:0007669"/>
    <property type="project" value="UniProtKB-SubCell"/>
</dbReference>
<dbReference type="Pfam" id="PF00235">
    <property type="entry name" value="Profilin"/>
    <property type="match status" value="1"/>
</dbReference>
<evidence type="ECO:0000256" key="6">
    <source>
        <dbReference type="ARBA" id="ARBA00023203"/>
    </source>
</evidence>
<evidence type="ECO:0000313" key="12">
    <source>
        <dbReference type="Proteomes" id="UP000594220"/>
    </source>
</evidence>
<evidence type="ECO:0000256" key="2">
    <source>
        <dbReference type="ARBA" id="ARBA00004245"/>
    </source>
</evidence>
<dbReference type="OMA" id="VCVGHTP"/>
<name>A0A7M4E2U0_CROPO</name>
<evidence type="ECO:0000256" key="5">
    <source>
        <dbReference type="ARBA" id="ARBA00023121"/>
    </source>
</evidence>
<dbReference type="Proteomes" id="UP000594220">
    <property type="component" value="Unplaced"/>
</dbReference>
<dbReference type="AlphaFoldDB" id="A0A7M4E2U0"/>
<accession>A0A7M4E2U0</accession>
<dbReference type="InterPro" id="IPR048278">
    <property type="entry name" value="PFN"/>
</dbReference>
<keyword evidence="12" id="KW-1185">Reference proteome</keyword>
<dbReference type="PANTHER" id="PTHR13936:SF2">
    <property type="entry name" value="PROFILIN-3"/>
    <property type="match status" value="1"/>
</dbReference>
<comment type="subunit">
    <text evidence="9">Interacts with ACTRT3.</text>
</comment>
<dbReference type="InterPro" id="IPR036140">
    <property type="entry name" value="PFN_sf"/>
</dbReference>
<dbReference type="SMART" id="SM00392">
    <property type="entry name" value="PROF"/>
    <property type="match status" value="1"/>
</dbReference>
<dbReference type="PRINTS" id="PR01639">
    <property type="entry name" value="PROFILINMAML"/>
</dbReference>
<dbReference type="GO" id="GO:0005856">
    <property type="term" value="C:cytoskeleton"/>
    <property type="evidence" value="ECO:0007669"/>
    <property type="project" value="UniProtKB-SubCell"/>
</dbReference>
<dbReference type="SUPFAM" id="SSF55770">
    <property type="entry name" value="Profilin (actin-binding protein)"/>
    <property type="match status" value="1"/>
</dbReference>
<dbReference type="PANTHER" id="PTHR13936">
    <property type="entry name" value="PROFILIN"/>
    <property type="match status" value="1"/>
</dbReference>
<evidence type="ECO:0000256" key="1">
    <source>
        <dbReference type="ARBA" id="ARBA00004123"/>
    </source>
</evidence>
<dbReference type="FunFam" id="3.30.450.30:FF:000010">
    <property type="entry name" value="Profilin"/>
    <property type="match status" value="1"/>
</dbReference>
<keyword evidence="6 10" id="KW-0009">Actin-binding</keyword>
<protein>
    <recommendedName>
        <fullName evidence="10">Profilin</fullName>
    </recommendedName>
</protein>
<evidence type="ECO:0000313" key="11">
    <source>
        <dbReference type="Ensembl" id="ENSCPRP00005003594.1"/>
    </source>
</evidence>
<dbReference type="GO" id="GO:0008289">
    <property type="term" value="F:lipid binding"/>
    <property type="evidence" value="ECO:0007669"/>
    <property type="project" value="UniProtKB-KW"/>
</dbReference>
<dbReference type="InterPro" id="IPR005455">
    <property type="entry name" value="PFN_euk"/>
</dbReference>
<dbReference type="Ensembl" id="ENSCPRT00005004200.1">
    <property type="protein sequence ID" value="ENSCPRP00005003594.1"/>
    <property type="gene ID" value="ENSCPRG00005002628.1"/>
</dbReference>
<dbReference type="InterPro" id="IPR005454">
    <property type="entry name" value="Profilin1/2/3_vertebrate"/>
</dbReference>
<comment type="similarity">
    <text evidence="3 10">Belongs to the profilin family.</text>
</comment>
<organism evidence="11 12">
    <name type="scientific">Crocodylus porosus</name>
    <name type="common">Saltwater crocodile</name>
    <name type="synonym">Estuarine crocodile</name>
    <dbReference type="NCBI Taxonomy" id="8502"/>
    <lineage>
        <taxon>Eukaryota</taxon>
        <taxon>Metazoa</taxon>
        <taxon>Chordata</taxon>
        <taxon>Craniata</taxon>
        <taxon>Vertebrata</taxon>
        <taxon>Euteleostomi</taxon>
        <taxon>Archelosauria</taxon>
        <taxon>Archosauria</taxon>
        <taxon>Crocodylia</taxon>
        <taxon>Longirostres</taxon>
        <taxon>Crocodylidae</taxon>
        <taxon>Crocodylus</taxon>
    </lineage>
</organism>
<keyword evidence="8" id="KW-0539">Nucleus</keyword>
<evidence type="ECO:0000256" key="10">
    <source>
        <dbReference type="RuleBase" id="RU003909"/>
    </source>
</evidence>
<sequence length="138" mass="14903">MGDWKSYINTILKDKNIEDVAIVGHSDNKSVWASKPGGVLAAISPQEVGVITGQDRKTFLQTGITIAGKKCSVIRDNLLVDKDAVMDARTKGGDSMSICIGKTPKALVFLMGKKGIHGGALNKKVHEMITSMKSQEYR</sequence>
<keyword evidence="4" id="KW-0963">Cytoplasm</keyword>
<gene>
    <name evidence="11" type="primary">PFN3</name>
</gene>
<dbReference type="GO" id="GO:0030036">
    <property type="term" value="P:actin cytoskeleton organization"/>
    <property type="evidence" value="ECO:0007669"/>
    <property type="project" value="InterPro"/>
</dbReference>
<evidence type="ECO:0000256" key="7">
    <source>
        <dbReference type="ARBA" id="ARBA00023212"/>
    </source>
</evidence>
<evidence type="ECO:0000256" key="4">
    <source>
        <dbReference type="ARBA" id="ARBA00022490"/>
    </source>
</evidence>
<evidence type="ECO:0000256" key="8">
    <source>
        <dbReference type="ARBA" id="ARBA00023242"/>
    </source>
</evidence>
<dbReference type="GO" id="GO:0003779">
    <property type="term" value="F:actin binding"/>
    <property type="evidence" value="ECO:0007669"/>
    <property type="project" value="UniProtKB-KW"/>
</dbReference>
<dbReference type="GeneTree" id="ENSGT00940000153664"/>
<dbReference type="GO" id="GO:0005737">
    <property type="term" value="C:cytoplasm"/>
    <property type="evidence" value="ECO:0007669"/>
    <property type="project" value="TreeGrafter"/>
</dbReference>
<evidence type="ECO:0000256" key="9">
    <source>
        <dbReference type="ARBA" id="ARBA00062875"/>
    </source>
</evidence>
<keyword evidence="5" id="KW-0446">Lipid-binding</keyword>
<dbReference type="CDD" id="cd00148">
    <property type="entry name" value="PROF"/>
    <property type="match status" value="1"/>
</dbReference>
<evidence type="ECO:0000256" key="3">
    <source>
        <dbReference type="ARBA" id="ARBA00010058"/>
    </source>
</evidence>
<comment type="subcellular location">
    <subcellularLocation>
        <location evidence="2">Cytoplasm</location>
        <location evidence="2">Cytoskeleton</location>
    </subcellularLocation>
    <subcellularLocation>
        <location evidence="1">Nucleus</location>
    </subcellularLocation>
</comment>
<dbReference type="GO" id="GO:0030833">
    <property type="term" value="P:regulation of actin filament polymerization"/>
    <property type="evidence" value="ECO:0007669"/>
    <property type="project" value="TreeGrafter"/>
</dbReference>
<dbReference type="GO" id="GO:0032233">
    <property type="term" value="P:positive regulation of actin filament bundle assembly"/>
    <property type="evidence" value="ECO:0007669"/>
    <property type="project" value="TreeGrafter"/>
</dbReference>
<keyword evidence="7" id="KW-0206">Cytoskeleton</keyword>
<dbReference type="Gene3D" id="3.30.450.30">
    <property type="entry name" value="Dynein light chain 2a, cytoplasmic"/>
    <property type="match status" value="1"/>
</dbReference>
<reference evidence="11" key="1">
    <citation type="submission" date="2025-08" db="UniProtKB">
        <authorList>
            <consortium name="Ensembl"/>
        </authorList>
    </citation>
    <scope>IDENTIFICATION</scope>
</reference>
<proteinExistence type="inferred from homology"/>